<gene>
    <name evidence="2" type="ORF">J3R75_003462</name>
</gene>
<reference evidence="2" key="1">
    <citation type="submission" date="2023-07" db="EMBL/GenBank/DDBJ databases">
        <title>Genomic Encyclopedia of Type Strains, Phase IV (KMG-IV): sequencing the most valuable type-strain genomes for metagenomic binning, comparative biology and taxonomic classification.</title>
        <authorList>
            <person name="Goeker M."/>
        </authorList>
    </citation>
    <scope>NUCLEOTIDE SEQUENCE</scope>
    <source>
        <strain evidence="2">DSM 24202</strain>
    </source>
</reference>
<evidence type="ECO:0000313" key="2">
    <source>
        <dbReference type="EMBL" id="MDQ0291355.1"/>
    </source>
</evidence>
<feature type="compositionally biased region" description="Basic and acidic residues" evidence="1">
    <location>
        <begin position="1"/>
        <end position="13"/>
    </location>
</feature>
<proteinExistence type="predicted"/>
<dbReference type="RefSeq" id="WP_307264033.1">
    <property type="nucleotide sequence ID" value="NZ_JAUSVL010000001.1"/>
</dbReference>
<evidence type="ECO:0000256" key="1">
    <source>
        <dbReference type="SAM" id="MobiDB-lite"/>
    </source>
</evidence>
<sequence length="86" mass="9631">MSEWARRPLHGRETPSVSNHPGGENSGDNLQDTHCQPLPSHATLISADLCGSRFHRSQCYWMHDMPLSGTVRRDVPGQYGVLQAKY</sequence>
<comment type="caution">
    <text evidence="2">The sequence shown here is derived from an EMBL/GenBank/DDBJ whole genome shotgun (WGS) entry which is preliminary data.</text>
</comment>
<keyword evidence="3" id="KW-1185">Reference proteome</keyword>
<organism evidence="2 3">
    <name type="scientific">Oligosphaera ethanolica</name>
    <dbReference type="NCBI Taxonomy" id="760260"/>
    <lineage>
        <taxon>Bacteria</taxon>
        <taxon>Pseudomonadati</taxon>
        <taxon>Lentisphaerota</taxon>
        <taxon>Oligosphaeria</taxon>
        <taxon>Oligosphaerales</taxon>
        <taxon>Oligosphaeraceae</taxon>
        <taxon>Oligosphaera</taxon>
    </lineage>
</organism>
<feature type="region of interest" description="Disordered" evidence="1">
    <location>
        <begin position="1"/>
        <end position="37"/>
    </location>
</feature>
<protein>
    <submittedName>
        <fullName evidence="2">Uncharacterized protein</fullName>
    </submittedName>
</protein>
<accession>A0AAE4AQB0</accession>
<dbReference type="AlphaFoldDB" id="A0AAE4AQB0"/>
<dbReference type="EMBL" id="JAUSVL010000001">
    <property type="protein sequence ID" value="MDQ0291355.1"/>
    <property type="molecule type" value="Genomic_DNA"/>
</dbReference>
<dbReference type="Proteomes" id="UP001238163">
    <property type="component" value="Unassembled WGS sequence"/>
</dbReference>
<evidence type="ECO:0000313" key="3">
    <source>
        <dbReference type="Proteomes" id="UP001238163"/>
    </source>
</evidence>
<name>A0AAE4AQB0_9BACT</name>